<dbReference type="InterPro" id="IPR001412">
    <property type="entry name" value="aa-tRNA-synth_I_CS"/>
</dbReference>
<dbReference type="Pfam" id="PF05746">
    <property type="entry name" value="DALR_1"/>
    <property type="match status" value="1"/>
</dbReference>
<dbReference type="CDD" id="cd00671">
    <property type="entry name" value="ArgRS_core"/>
    <property type="match status" value="1"/>
</dbReference>
<dbReference type="PROSITE" id="PS00178">
    <property type="entry name" value="AA_TRNA_LIGASE_I"/>
    <property type="match status" value="1"/>
</dbReference>
<evidence type="ECO:0000256" key="8">
    <source>
        <dbReference type="ARBA" id="ARBA00033033"/>
    </source>
</evidence>
<evidence type="ECO:0000256" key="10">
    <source>
        <dbReference type="RuleBase" id="RU363038"/>
    </source>
</evidence>
<evidence type="ECO:0000259" key="11">
    <source>
        <dbReference type="SMART" id="SM00836"/>
    </source>
</evidence>
<feature type="domain" description="DALR anticodon binding" evidence="11">
    <location>
        <begin position="595"/>
        <end position="712"/>
    </location>
</feature>
<dbReference type="InterPro" id="IPR036695">
    <property type="entry name" value="Arg-tRNA-synth_N_sf"/>
</dbReference>
<dbReference type="RefSeq" id="XP_060299576.1">
    <property type="nucleotide sequence ID" value="XM_060441136.1"/>
</dbReference>
<evidence type="ECO:0000256" key="7">
    <source>
        <dbReference type="ARBA" id="ARBA00023146"/>
    </source>
</evidence>
<evidence type="ECO:0000256" key="1">
    <source>
        <dbReference type="ARBA" id="ARBA00005594"/>
    </source>
</evidence>
<gene>
    <name evidence="13" type="ORF">B0T26DRAFT_691500</name>
</gene>
<dbReference type="NCBIfam" id="TIGR00456">
    <property type="entry name" value="argS"/>
    <property type="match status" value="1"/>
</dbReference>
<evidence type="ECO:0000256" key="5">
    <source>
        <dbReference type="ARBA" id="ARBA00022840"/>
    </source>
</evidence>
<dbReference type="InterPro" id="IPR001278">
    <property type="entry name" value="Arg-tRNA-ligase"/>
</dbReference>
<dbReference type="GO" id="GO:0005524">
    <property type="term" value="F:ATP binding"/>
    <property type="evidence" value="ECO:0007669"/>
    <property type="project" value="UniProtKB-KW"/>
</dbReference>
<dbReference type="InterPro" id="IPR014729">
    <property type="entry name" value="Rossmann-like_a/b/a_fold"/>
</dbReference>
<dbReference type="SMART" id="SM00836">
    <property type="entry name" value="DALR_1"/>
    <property type="match status" value="1"/>
</dbReference>
<feature type="domain" description="Arginyl tRNA synthetase N-terminal" evidence="12">
    <location>
        <begin position="110"/>
        <end position="192"/>
    </location>
</feature>
<dbReference type="InterPro" id="IPR008909">
    <property type="entry name" value="DALR_anticod-bd"/>
</dbReference>
<dbReference type="GO" id="GO:0004814">
    <property type="term" value="F:arginine-tRNA ligase activity"/>
    <property type="evidence" value="ECO:0007669"/>
    <property type="project" value="UniProtKB-EC"/>
</dbReference>
<dbReference type="SUPFAM" id="SSF55190">
    <property type="entry name" value="Arginyl-tRNA synthetase (ArgRS), N-terminal 'additional' domain"/>
    <property type="match status" value="1"/>
</dbReference>
<keyword evidence="6 10" id="KW-0648">Protein biosynthesis</keyword>
<dbReference type="InterPro" id="IPR035684">
    <property type="entry name" value="ArgRS_core"/>
</dbReference>
<keyword evidence="4 10" id="KW-0547">Nucleotide-binding</keyword>
<evidence type="ECO:0000256" key="6">
    <source>
        <dbReference type="ARBA" id="ARBA00022917"/>
    </source>
</evidence>
<reference evidence="13" key="1">
    <citation type="submission" date="2023-06" db="EMBL/GenBank/DDBJ databases">
        <title>Genome-scale phylogeny and comparative genomics of the fungal order Sordariales.</title>
        <authorList>
            <consortium name="Lawrence Berkeley National Laboratory"/>
            <person name="Hensen N."/>
            <person name="Bonometti L."/>
            <person name="Westerberg I."/>
            <person name="Brannstrom I.O."/>
            <person name="Guillou S."/>
            <person name="Cros-Aarteil S."/>
            <person name="Calhoun S."/>
            <person name="Haridas S."/>
            <person name="Kuo A."/>
            <person name="Mondo S."/>
            <person name="Pangilinan J."/>
            <person name="Riley R."/>
            <person name="LaButti K."/>
            <person name="Andreopoulos B."/>
            <person name="Lipzen A."/>
            <person name="Chen C."/>
            <person name="Yanf M."/>
            <person name="Daum C."/>
            <person name="Ng V."/>
            <person name="Clum A."/>
            <person name="Steindorff A."/>
            <person name="Ohm R."/>
            <person name="Martin F."/>
            <person name="Silar P."/>
            <person name="Natvig D."/>
            <person name="Lalanne C."/>
            <person name="Gautier V."/>
            <person name="Ament-velasquez S.L."/>
            <person name="Kruys A."/>
            <person name="Hutchinson M.I."/>
            <person name="Powell A.J."/>
            <person name="Barry K."/>
            <person name="Miller A.N."/>
            <person name="Grigoriev I.V."/>
            <person name="Debuchy R."/>
            <person name="Gladieux P."/>
            <person name="Thoren M.H."/>
            <person name="Johannesson H."/>
        </authorList>
    </citation>
    <scope>NUCLEOTIDE SEQUENCE</scope>
    <source>
        <strain evidence="13">SMH2392-1A</strain>
    </source>
</reference>
<name>A0AA40B328_9PEZI</name>
<dbReference type="EC" id="6.1.1.19" evidence="2"/>
<organism evidence="13 14">
    <name type="scientific">Lasiosphaeria miniovina</name>
    <dbReference type="NCBI Taxonomy" id="1954250"/>
    <lineage>
        <taxon>Eukaryota</taxon>
        <taxon>Fungi</taxon>
        <taxon>Dikarya</taxon>
        <taxon>Ascomycota</taxon>
        <taxon>Pezizomycotina</taxon>
        <taxon>Sordariomycetes</taxon>
        <taxon>Sordariomycetidae</taxon>
        <taxon>Sordariales</taxon>
        <taxon>Lasiosphaeriaceae</taxon>
        <taxon>Lasiosphaeria</taxon>
    </lineage>
</organism>
<dbReference type="InterPro" id="IPR005148">
    <property type="entry name" value="Arg-tRNA-synth_N"/>
</dbReference>
<evidence type="ECO:0000313" key="13">
    <source>
        <dbReference type="EMBL" id="KAK0726720.1"/>
    </source>
</evidence>
<dbReference type="FunFam" id="1.10.730.10:FF:000006">
    <property type="entry name" value="Arginyl-tRNA synthetase 2, mitochondrial"/>
    <property type="match status" value="1"/>
</dbReference>
<evidence type="ECO:0000313" key="14">
    <source>
        <dbReference type="Proteomes" id="UP001172101"/>
    </source>
</evidence>
<keyword evidence="3 10" id="KW-0436">Ligase</keyword>
<dbReference type="GO" id="GO:0032543">
    <property type="term" value="P:mitochondrial translation"/>
    <property type="evidence" value="ECO:0007669"/>
    <property type="project" value="TreeGrafter"/>
</dbReference>
<dbReference type="PRINTS" id="PR01038">
    <property type="entry name" value="TRNASYNTHARG"/>
</dbReference>
<accession>A0AA40B328</accession>
<dbReference type="Gene3D" id="3.40.50.620">
    <property type="entry name" value="HUPs"/>
    <property type="match status" value="1"/>
</dbReference>
<evidence type="ECO:0000256" key="4">
    <source>
        <dbReference type="ARBA" id="ARBA00022741"/>
    </source>
</evidence>
<dbReference type="PANTHER" id="PTHR11956:SF11">
    <property type="entry name" value="ARGININE--TRNA LIGASE, MITOCHONDRIAL-RELATED"/>
    <property type="match status" value="1"/>
</dbReference>
<dbReference type="Gene3D" id="1.10.730.10">
    <property type="entry name" value="Isoleucyl-tRNA Synthetase, Domain 1"/>
    <property type="match status" value="1"/>
</dbReference>
<dbReference type="Proteomes" id="UP001172101">
    <property type="component" value="Unassembled WGS sequence"/>
</dbReference>
<dbReference type="FunFam" id="3.40.50.620:FF:000058">
    <property type="entry name" value="Mitochondrial arginyl-tRNA synthetase"/>
    <property type="match status" value="1"/>
</dbReference>
<keyword evidence="5 10" id="KW-0067">ATP-binding</keyword>
<proteinExistence type="inferred from homology"/>
<dbReference type="Gene3D" id="3.30.1360.70">
    <property type="entry name" value="Arginyl tRNA synthetase N-terminal domain"/>
    <property type="match status" value="1"/>
</dbReference>
<dbReference type="InterPro" id="IPR009080">
    <property type="entry name" value="tRNAsynth_Ia_anticodon-bd"/>
</dbReference>
<dbReference type="GO" id="GO:0005739">
    <property type="term" value="C:mitochondrion"/>
    <property type="evidence" value="ECO:0007669"/>
    <property type="project" value="TreeGrafter"/>
</dbReference>
<comment type="catalytic activity">
    <reaction evidence="9">
        <text>tRNA(Arg) + L-arginine + ATP = L-arginyl-tRNA(Arg) + AMP + diphosphate</text>
        <dbReference type="Rhea" id="RHEA:20301"/>
        <dbReference type="Rhea" id="RHEA-COMP:9658"/>
        <dbReference type="Rhea" id="RHEA-COMP:9673"/>
        <dbReference type="ChEBI" id="CHEBI:30616"/>
        <dbReference type="ChEBI" id="CHEBI:32682"/>
        <dbReference type="ChEBI" id="CHEBI:33019"/>
        <dbReference type="ChEBI" id="CHEBI:78442"/>
        <dbReference type="ChEBI" id="CHEBI:78513"/>
        <dbReference type="ChEBI" id="CHEBI:456215"/>
        <dbReference type="EC" id="6.1.1.19"/>
    </reaction>
</comment>
<dbReference type="CDD" id="cd07956">
    <property type="entry name" value="Anticodon_Ia_Arg"/>
    <property type="match status" value="1"/>
</dbReference>
<dbReference type="GO" id="GO:0006420">
    <property type="term" value="P:arginyl-tRNA aminoacylation"/>
    <property type="evidence" value="ECO:0007669"/>
    <property type="project" value="InterPro"/>
</dbReference>
<evidence type="ECO:0000256" key="9">
    <source>
        <dbReference type="ARBA" id="ARBA00049339"/>
    </source>
</evidence>
<dbReference type="Pfam" id="PF00750">
    <property type="entry name" value="tRNA-synt_1d"/>
    <property type="match status" value="1"/>
</dbReference>
<dbReference type="SUPFAM" id="SSF52374">
    <property type="entry name" value="Nucleotidylyl transferase"/>
    <property type="match status" value="1"/>
</dbReference>
<sequence length="712" mass="80212">MIVCTQTAASTSLLRAAFSSRTFSRTRSLLCTSVPHHVNNHTPTPIFVSSPGRAVLDRTFRTLFSHQTRRFAAMSTHGAIDRLATMVAGMTVDSIAEKYPNTFPAINPFDLYRGHLANVLGDITGVDTKIIYPNLSWTLSLDKGDLVLAAPSLRIKGKKPDELAKEWAEKFPENDPFFDKPVVINYFLSFYVKGTPLVKAVIPLVRQLGADYGRNASLGLRDPKDPSKGKKRIIVEFSSPNIAKPFHAGHLRSTIIGGFIANVYEGAGWDVTRINYLGDWGKQYGLLALAFEKYGDEEALKADPINHLFHLYVRINSEMTAEKEETEKRKLAGEDVAELEANSLDEQARRYFKKMTEKDEAALAQWKRFRDLSITRYKQTYARLNINFDEYSGESRVSENSMEKIGKEMEEKGICKEDKGAMLVDFTALVPGKEGKRLEKPIVRKKDGTALYLTRDISELLARHEKYNFDKMIYVVASAQDLHLKQLFKIIELLGHKEIAEKCQHVNFGLVQGMSTRRGTVKFLDDILRDVADKMHETMKKNENKYSQVADPEGTADILGISSVMAQDMTGKRNNNYTFNMDAMTSFEGDTGPYLQYAHARVTSIRRRADLTDEDLADADLTLLSEPHAVNIVRLLLQWPDTVQTTVKTLEPTTVLTYLFKMTHALSSSYDHLQVVGSERELMKARMALYDAAHVVLGNGMRLLGLNPVDRM</sequence>
<dbReference type="SUPFAM" id="SSF47323">
    <property type="entry name" value="Anticodon-binding domain of a subclass of class I aminoacyl-tRNA synthetases"/>
    <property type="match status" value="1"/>
</dbReference>
<keyword evidence="7 10" id="KW-0030">Aminoacyl-tRNA synthetase</keyword>
<evidence type="ECO:0000256" key="3">
    <source>
        <dbReference type="ARBA" id="ARBA00022598"/>
    </source>
</evidence>
<dbReference type="EMBL" id="JAUIRO010000002">
    <property type="protein sequence ID" value="KAK0726720.1"/>
    <property type="molecule type" value="Genomic_DNA"/>
</dbReference>
<evidence type="ECO:0000259" key="12">
    <source>
        <dbReference type="SMART" id="SM01016"/>
    </source>
</evidence>
<dbReference type="SMART" id="SM01016">
    <property type="entry name" value="Arg_tRNA_synt_N"/>
    <property type="match status" value="1"/>
</dbReference>
<dbReference type="PANTHER" id="PTHR11956">
    <property type="entry name" value="ARGINYL-TRNA SYNTHETASE"/>
    <property type="match status" value="1"/>
</dbReference>
<dbReference type="AlphaFoldDB" id="A0AA40B328"/>
<dbReference type="GeneID" id="85324406"/>
<evidence type="ECO:0000256" key="2">
    <source>
        <dbReference type="ARBA" id="ARBA00012837"/>
    </source>
</evidence>
<keyword evidence="14" id="KW-1185">Reference proteome</keyword>
<protein>
    <recommendedName>
        <fullName evidence="2">arginine--tRNA ligase</fullName>
        <ecNumber evidence="2">6.1.1.19</ecNumber>
    </recommendedName>
    <alternativeName>
        <fullName evidence="8">Arginyl-tRNA synthetase</fullName>
    </alternativeName>
</protein>
<comment type="similarity">
    <text evidence="1 10">Belongs to the class-I aminoacyl-tRNA synthetase family.</text>
</comment>
<comment type="caution">
    <text evidence="13">The sequence shown here is derived from an EMBL/GenBank/DDBJ whole genome shotgun (WGS) entry which is preliminary data.</text>
</comment>